<name>A0A8H4LSL8_9HYPO</name>
<protein>
    <submittedName>
        <fullName evidence="2">Uncharacterized protein</fullName>
    </submittedName>
</protein>
<feature type="compositionally biased region" description="Basic and acidic residues" evidence="1">
    <location>
        <begin position="519"/>
        <end position="528"/>
    </location>
</feature>
<feature type="compositionally biased region" description="Basic and acidic residues" evidence="1">
    <location>
        <begin position="707"/>
        <end position="717"/>
    </location>
</feature>
<feature type="region of interest" description="Disordered" evidence="1">
    <location>
        <begin position="1032"/>
        <end position="1089"/>
    </location>
</feature>
<feature type="region of interest" description="Disordered" evidence="1">
    <location>
        <begin position="663"/>
        <end position="1011"/>
    </location>
</feature>
<proteinExistence type="predicted"/>
<keyword evidence="3" id="KW-1185">Reference proteome</keyword>
<evidence type="ECO:0000313" key="3">
    <source>
        <dbReference type="Proteomes" id="UP000557566"/>
    </source>
</evidence>
<gene>
    <name evidence="2" type="ORF">G6O67_008020</name>
</gene>
<feature type="compositionally biased region" description="Polar residues" evidence="1">
    <location>
        <begin position="911"/>
        <end position="928"/>
    </location>
</feature>
<feature type="region of interest" description="Disordered" evidence="1">
    <location>
        <begin position="194"/>
        <end position="534"/>
    </location>
</feature>
<feature type="compositionally biased region" description="Low complexity" evidence="1">
    <location>
        <begin position="229"/>
        <end position="239"/>
    </location>
</feature>
<feature type="region of interest" description="Disordered" evidence="1">
    <location>
        <begin position="1"/>
        <end position="46"/>
    </location>
</feature>
<evidence type="ECO:0000313" key="2">
    <source>
        <dbReference type="EMBL" id="KAF4504584.1"/>
    </source>
</evidence>
<dbReference type="EMBL" id="JAAVMX010000009">
    <property type="protein sequence ID" value="KAF4504584.1"/>
    <property type="molecule type" value="Genomic_DNA"/>
</dbReference>
<feature type="compositionally biased region" description="Basic and acidic residues" evidence="1">
    <location>
        <begin position="196"/>
        <end position="212"/>
    </location>
</feature>
<comment type="caution">
    <text evidence="2">The sequence shown here is derived from an EMBL/GenBank/DDBJ whole genome shotgun (WGS) entry which is preliminary data.</text>
</comment>
<dbReference type="OrthoDB" id="5335210at2759"/>
<feature type="compositionally biased region" description="Polar residues" evidence="1">
    <location>
        <begin position="474"/>
        <end position="493"/>
    </location>
</feature>
<feature type="compositionally biased region" description="Polar residues" evidence="1">
    <location>
        <begin position="243"/>
        <end position="255"/>
    </location>
</feature>
<feature type="compositionally biased region" description="Low complexity" evidence="1">
    <location>
        <begin position="288"/>
        <end position="303"/>
    </location>
</feature>
<organism evidence="2 3">
    <name type="scientific">Ophiocordyceps sinensis</name>
    <dbReference type="NCBI Taxonomy" id="72228"/>
    <lineage>
        <taxon>Eukaryota</taxon>
        <taxon>Fungi</taxon>
        <taxon>Dikarya</taxon>
        <taxon>Ascomycota</taxon>
        <taxon>Pezizomycotina</taxon>
        <taxon>Sordariomycetes</taxon>
        <taxon>Hypocreomycetidae</taxon>
        <taxon>Hypocreales</taxon>
        <taxon>Ophiocordycipitaceae</taxon>
        <taxon>Ophiocordyceps</taxon>
    </lineage>
</organism>
<feature type="compositionally biased region" description="Basic and acidic residues" evidence="1">
    <location>
        <begin position="10"/>
        <end position="21"/>
    </location>
</feature>
<feature type="compositionally biased region" description="Basic and acidic residues" evidence="1">
    <location>
        <begin position="749"/>
        <end position="772"/>
    </location>
</feature>
<feature type="compositionally biased region" description="Polar residues" evidence="1">
    <location>
        <begin position="431"/>
        <end position="453"/>
    </location>
</feature>
<feature type="region of interest" description="Disordered" evidence="1">
    <location>
        <begin position="556"/>
        <end position="580"/>
    </location>
</feature>
<sequence length="1089" mass="116905">MNRLRGKKKNRDEVFAHRPSIDSEPSGPFRMFGKKKSQEEEPKKELDLKAALPSTDDFRTSLLMTGLSARFSMLREQDDPKSKLGKASDDSVLFTKRQSRLMDFGPGAGGLHDIAEIESVKTRQFARVESFVSSDDAASTTGSVMNRAKPVEGNVLFGGRQKIYKIPVGGSSRGGGMGGRALYDDDVAQSAFQRWRQAERDRQSFEEDRAQEAAESDAQTDYDRRRETSSTISSAPSAARDSTPATSVTSSQLASTKDRQPSGAIATSASQASALDRGVTRTRRLYEQGLTQDLQDQQSSALSRMDTLSRQRPLGSRTQDLSPPVPSPTGAGFGDRVMERRPIVGKASAPNLRSFNPSMAGPAQMMSPPDINGKFTRPEPKPAFIGNPPLSPPISETEDYPSLPIQPNDRGKATAMGVFQRPQQYDESKYAQRQRQLQQGRETPTGQASSEPSSGYGALRSRSSSFQRAPVDRTASSATAPETSVQKDSTQPTFFDDSDDVSTDNRSSLPSITPQLTIERPDDQDHPAFRKSALPTPLSLCSSKMSDEFAAFAGKPGELSPDPRLDLSHDSPTLGPTTGLSGMVRHHLRHDSAGSSISGITDHDGGMRSPNPGLGSGKAEADMIFTRAKLSRDAAPLAETKPRDQDEFARHLADGARRVRERLTTYVESDSERSATTTPLPEPTKEFSALRANGLGILRSKSSKSSLTDREVQEQGRVKPPKMPACASSDAAPMAPLYNVAASNGEDSMVNRDGDEEQSRSKDSPSSGKDESSQAGLKAFRQARREMQKMRELETQQRHLVMPKPTGAPYPHGLPHEGGPPPALFNRRPRDESRHSSRSSAGSRAASEPRDRSGSETSTGGPAYGRGTRLRNGSVTYEEAFGQHGPGGFSRPSPRMGAAGYPGTDAIRSPPRSSTAALSAGMSPSHSTGAIDASGRRVGRTRDMLDKSGSPIPQRPSTQHAAQPYGRSRNGSLLGAAASTPNLHAAAAAAPPLPPINPRRKNGHGAFTRALEQGPHLGGFYMARGGMDDVYGSATTSDEEGLIGNHPQGVRRVISDTDGRGRRSPSRGPGRGPPPHVKMSRGGLPGGMI</sequence>
<evidence type="ECO:0000256" key="1">
    <source>
        <dbReference type="SAM" id="MobiDB-lite"/>
    </source>
</evidence>
<feature type="compositionally biased region" description="Polar residues" evidence="1">
    <location>
        <begin position="570"/>
        <end position="580"/>
    </location>
</feature>
<feature type="compositionally biased region" description="Low complexity" evidence="1">
    <location>
        <begin position="976"/>
        <end position="990"/>
    </location>
</feature>
<reference evidence="2 3" key="1">
    <citation type="journal article" date="2020" name="Genome Biol. Evol.">
        <title>A new high-quality draft genome assembly of the Chinese cordyceps Ophiocordyceps sinensis.</title>
        <authorList>
            <person name="Shu R."/>
            <person name="Zhang J."/>
            <person name="Meng Q."/>
            <person name="Zhang H."/>
            <person name="Zhou G."/>
            <person name="Li M."/>
            <person name="Wu P."/>
            <person name="Zhao Y."/>
            <person name="Chen C."/>
            <person name="Qin Q."/>
        </authorList>
    </citation>
    <scope>NUCLEOTIDE SEQUENCE [LARGE SCALE GENOMIC DNA]</scope>
    <source>
        <strain evidence="2 3">IOZ07</strain>
    </source>
</reference>
<dbReference type="Proteomes" id="UP000557566">
    <property type="component" value="Unassembled WGS sequence"/>
</dbReference>
<feature type="compositionally biased region" description="Polar residues" evidence="1">
    <location>
        <begin position="306"/>
        <end position="321"/>
    </location>
</feature>
<feature type="compositionally biased region" description="Basic and acidic residues" evidence="1">
    <location>
        <begin position="36"/>
        <end position="46"/>
    </location>
</feature>
<feature type="compositionally biased region" description="Basic and acidic residues" evidence="1">
    <location>
        <begin position="783"/>
        <end position="797"/>
    </location>
</feature>
<accession>A0A8H4LSL8</accession>
<dbReference type="AlphaFoldDB" id="A0A8H4LSL8"/>